<evidence type="ECO:0000313" key="12">
    <source>
        <dbReference type="Proteomes" id="UP000029725"/>
    </source>
</evidence>
<sequence>MLVTGPPILTFIFRSAYDLFLLDTSFAPENFSLLHDGNIKEKIPELLPSESFEYKFTMKPLISGHFWDKKALVSYLDDKEFNSNIQCLQINFRVSTLLLILAAILWNILNPRSGLPSDYFLAFFTYHAMLVYMYWMLVLLGAFYLIEALKSRFNSHQVEFKCYSKLQLNILRKAFHFAIFCIIIVPIRFCNDISVFYLVQACSSVVLLSFVAVEFIRIHYPFSMVSTCITGYMIRFTGHSHKKNRVKPITDHIYLMAGVTLPLLISAPNSLESLSGCITLGLGDSAAALGGCTYGIYRIPGSNGKTVGGALCCIVALFLSSMLLSYSQISFWESLVLSTITSVVEVYSPINDNIVLPLTYWVVLKKLIKPG</sequence>
<evidence type="ECO:0000256" key="8">
    <source>
        <dbReference type="ARBA" id="ARBA00022989"/>
    </source>
</evidence>
<comment type="similarity">
    <text evidence="2">Belongs to the polyprenol kinase family.</text>
</comment>
<dbReference type="PANTHER" id="PTHR13205">
    <property type="entry name" value="TRANSMEMBRANE PROTEIN 15-RELATED"/>
    <property type="match status" value="1"/>
</dbReference>
<dbReference type="GO" id="GO:0043048">
    <property type="term" value="P:dolichyl monophosphate biosynthetic process"/>
    <property type="evidence" value="ECO:0007669"/>
    <property type="project" value="TreeGrafter"/>
</dbReference>
<dbReference type="GO" id="GO:0004168">
    <property type="term" value="F:dolichol kinase activity"/>
    <property type="evidence" value="ECO:0007669"/>
    <property type="project" value="UniProtKB-EC"/>
</dbReference>
<dbReference type="EMBL" id="JMKJ01000332">
    <property type="protein sequence ID" value="KGG51319.1"/>
    <property type="molecule type" value="Genomic_DNA"/>
</dbReference>
<evidence type="ECO:0000256" key="3">
    <source>
        <dbReference type="ARBA" id="ARBA00012132"/>
    </source>
</evidence>
<dbReference type="RefSeq" id="XP_013237746.1">
    <property type="nucleotide sequence ID" value="XM_013382292.1"/>
</dbReference>
<dbReference type="PANTHER" id="PTHR13205:SF15">
    <property type="entry name" value="DOLICHOL KINASE"/>
    <property type="match status" value="1"/>
</dbReference>
<keyword evidence="6" id="KW-0418">Kinase</keyword>
<keyword evidence="12" id="KW-1185">Reference proteome</keyword>
<keyword evidence="4" id="KW-0808">Transferase</keyword>
<feature type="transmembrane region" description="Helical" evidence="10">
    <location>
        <begin position="129"/>
        <end position="149"/>
    </location>
</feature>
<dbReference type="OrthoDB" id="377083at2759"/>
<evidence type="ECO:0000256" key="9">
    <source>
        <dbReference type="ARBA" id="ARBA00023136"/>
    </source>
</evidence>
<reference evidence="11 12" key="1">
    <citation type="submission" date="2014-04" db="EMBL/GenBank/DDBJ databases">
        <title>A new species of microsporidia sheds light on the evolution of extreme parasitism.</title>
        <authorList>
            <person name="Haag K.L."/>
            <person name="James T.Y."/>
            <person name="Larsson R."/>
            <person name="Schaer T.M."/>
            <person name="Refardt D."/>
            <person name="Pombert J.-F."/>
            <person name="Ebert D."/>
        </authorList>
    </citation>
    <scope>NUCLEOTIDE SEQUENCE [LARGE SCALE GENOMIC DNA]</scope>
    <source>
        <strain evidence="11 12">UGP3</strain>
        <tissue evidence="11">Spores</tissue>
    </source>
</reference>
<comment type="caution">
    <text evidence="11">The sequence shown here is derived from an EMBL/GenBank/DDBJ whole genome shotgun (WGS) entry which is preliminary data.</text>
</comment>
<dbReference type="AlphaFoldDB" id="A0A098VR84"/>
<evidence type="ECO:0000256" key="10">
    <source>
        <dbReference type="SAM" id="Phobius"/>
    </source>
</evidence>
<feature type="transmembrane region" description="Helical" evidence="10">
    <location>
        <begin position="309"/>
        <end position="329"/>
    </location>
</feature>
<dbReference type="EC" id="2.7.1.108" evidence="3"/>
<accession>A0A098VR84</accession>
<evidence type="ECO:0000256" key="4">
    <source>
        <dbReference type="ARBA" id="ARBA00022679"/>
    </source>
</evidence>
<protein>
    <recommendedName>
        <fullName evidence="3">dolichol kinase</fullName>
        <ecNumber evidence="3">2.7.1.108</ecNumber>
    </recommendedName>
</protein>
<evidence type="ECO:0000313" key="11">
    <source>
        <dbReference type="EMBL" id="KGG51319.1"/>
    </source>
</evidence>
<evidence type="ECO:0000256" key="5">
    <source>
        <dbReference type="ARBA" id="ARBA00022692"/>
    </source>
</evidence>
<keyword evidence="7" id="KW-0256">Endoplasmic reticulum</keyword>
<name>A0A098VR84_9MICR</name>
<evidence type="ECO:0000256" key="6">
    <source>
        <dbReference type="ARBA" id="ARBA00022777"/>
    </source>
</evidence>
<keyword evidence="8 10" id="KW-1133">Transmembrane helix</keyword>
<dbReference type="VEuPathDB" id="MicrosporidiaDB:DI09_39p130"/>
<keyword evidence="5 10" id="KW-0812">Transmembrane</keyword>
<comment type="subcellular location">
    <subcellularLocation>
        <location evidence="1">Endoplasmic reticulum membrane</location>
        <topology evidence="1">Multi-pass membrane protein</topology>
    </subcellularLocation>
</comment>
<dbReference type="GeneID" id="25259793"/>
<evidence type="ECO:0000256" key="1">
    <source>
        <dbReference type="ARBA" id="ARBA00004477"/>
    </source>
</evidence>
<feature type="transmembrane region" description="Helical" evidence="10">
    <location>
        <begin position="90"/>
        <end position="109"/>
    </location>
</feature>
<gene>
    <name evidence="11" type="ORF">DI09_39p130</name>
</gene>
<proteinExistence type="inferred from homology"/>
<evidence type="ECO:0000256" key="2">
    <source>
        <dbReference type="ARBA" id="ARBA00010794"/>
    </source>
</evidence>
<dbReference type="GO" id="GO:0005789">
    <property type="term" value="C:endoplasmic reticulum membrane"/>
    <property type="evidence" value="ECO:0007669"/>
    <property type="project" value="UniProtKB-SubCell"/>
</dbReference>
<dbReference type="Pfam" id="PF05753">
    <property type="entry name" value="TRAP_beta"/>
    <property type="match status" value="1"/>
</dbReference>
<feature type="transmembrane region" description="Helical" evidence="10">
    <location>
        <begin position="170"/>
        <end position="189"/>
    </location>
</feature>
<organism evidence="11 12">
    <name type="scientific">Mitosporidium daphniae</name>
    <dbReference type="NCBI Taxonomy" id="1485682"/>
    <lineage>
        <taxon>Eukaryota</taxon>
        <taxon>Fungi</taxon>
        <taxon>Fungi incertae sedis</taxon>
        <taxon>Microsporidia</taxon>
        <taxon>Mitosporidium</taxon>
    </lineage>
</organism>
<dbReference type="InterPro" id="IPR032974">
    <property type="entry name" value="Polypren_kinase"/>
</dbReference>
<dbReference type="Proteomes" id="UP000029725">
    <property type="component" value="Unassembled WGS sequence"/>
</dbReference>
<feature type="transmembrane region" description="Helical" evidence="10">
    <location>
        <begin position="195"/>
        <end position="216"/>
    </location>
</feature>
<evidence type="ECO:0000256" key="7">
    <source>
        <dbReference type="ARBA" id="ARBA00022824"/>
    </source>
</evidence>
<dbReference type="HOGENOM" id="CLU_746149_0_0_1"/>
<keyword evidence="9 10" id="KW-0472">Membrane</keyword>